<feature type="domain" description="Histidine kinase/HSP90-like ATPase" evidence="10">
    <location>
        <begin position="285"/>
        <end position="371"/>
    </location>
</feature>
<dbReference type="PANTHER" id="PTHR24421">
    <property type="entry name" value="NITRATE/NITRITE SENSOR PROTEIN NARX-RELATED"/>
    <property type="match status" value="1"/>
</dbReference>
<feature type="transmembrane region" description="Helical" evidence="9">
    <location>
        <begin position="532"/>
        <end position="553"/>
    </location>
</feature>
<dbReference type="Gene3D" id="3.30.565.10">
    <property type="entry name" value="Histidine kinase-like ATPase, C-terminal domain"/>
    <property type="match status" value="1"/>
</dbReference>
<keyword evidence="9" id="KW-1133">Transmembrane helix</keyword>
<keyword evidence="9" id="KW-0472">Membrane</keyword>
<keyword evidence="4" id="KW-0808">Transferase</keyword>
<evidence type="ECO:0000256" key="8">
    <source>
        <dbReference type="ARBA" id="ARBA00023012"/>
    </source>
</evidence>
<evidence type="ECO:0000256" key="9">
    <source>
        <dbReference type="SAM" id="Phobius"/>
    </source>
</evidence>
<evidence type="ECO:0000256" key="2">
    <source>
        <dbReference type="ARBA" id="ARBA00012438"/>
    </source>
</evidence>
<dbReference type="PANTHER" id="PTHR24421:SF10">
    <property type="entry name" value="NITRATE_NITRITE SENSOR PROTEIN NARQ"/>
    <property type="match status" value="1"/>
</dbReference>
<gene>
    <name evidence="12" type="ORF">GCM10009789_39930</name>
</gene>
<feature type="transmembrane region" description="Helical" evidence="9">
    <location>
        <begin position="451"/>
        <end position="471"/>
    </location>
</feature>
<evidence type="ECO:0000259" key="11">
    <source>
        <dbReference type="Pfam" id="PF07730"/>
    </source>
</evidence>
<evidence type="ECO:0000313" key="13">
    <source>
        <dbReference type="Proteomes" id="UP001500393"/>
    </source>
</evidence>
<name>A0ABP4PIK8_9ACTN</name>
<dbReference type="SUPFAM" id="SSF55874">
    <property type="entry name" value="ATPase domain of HSP90 chaperone/DNA topoisomerase II/histidine kinase"/>
    <property type="match status" value="1"/>
</dbReference>
<accession>A0ABP4PIK8</accession>
<dbReference type="Pfam" id="PF02518">
    <property type="entry name" value="HATPase_c"/>
    <property type="match status" value="1"/>
</dbReference>
<keyword evidence="5" id="KW-0547">Nucleotide-binding</keyword>
<protein>
    <recommendedName>
        <fullName evidence="2">histidine kinase</fullName>
        <ecNumber evidence="2">2.7.13.3</ecNumber>
    </recommendedName>
</protein>
<keyword evidence="13" id="KW-1185">Reference proteome</keyword>
<feature type="transmembrane region" description="Helical" evidence="9">
    <location>
        <begin position="565"/>
        <end position="588"/>
    </location>
</feature>
<keyword evidence="6 12" id="KW-0418">Kinase</keyword>
<organism evidence="12 13">
    <name type="scientific">Kribbella sancticallisti</name>
    <dbReference type="NCBI Taxonomy" id="460087"/>
    <lineage>
        <taxon>Bacteria</taxon>
        <taxon>Bacillati</taxon>
        <taxon>Actinomycetota</taxon>
        <taxon>Actinomycetes</taxon>
        <taxon>Propionibacteriales</taxon>
        <taxon>Kribbellaceae</taxon>
        <taxon>Kribbella</taxon>
    </lineage>
</organism>
<evidence type="ECO:0000256" key="6">
    <source>
        <dbReference type="ARBA" id="ARBA00022777"/>
    </source>
</evidence>
<dbReference type="EC" id="2.7.13.3" evidence="2"/>
<dbReference type="Pfam" id="PF07730">
    <property type="entry name" value="HisKA_3"/>
    <property type="match status" value="1"/>
</dbReference>
<feature type="domain" description="Signal transduction histidine kinase subgroup 3 dimerisation and phosphoacceptor" evidence="11">
    <location>
        <begin position="178"/>
        <end position="243"/>
    </location>
</feature>
<reference evidence="13" key="1">
    <citation type="journal article" date="2019" name="Int. J. Syst. Evol. Microbiol.">
        <title>The Global Catalogue of Microorganisms (GCM) 10K type strain sequencing project: providing services to taxonomists for standard genome sequencing and annotation.</title>
        <authorList>
            <consortium name="The Broad Institute Genomics Platform"/>
            <consortium name="The Broad Institute Genome Sequencing Center for Infectious Disease"/>
            <person name="Wu L."/>
            <person name="Ma J."/>
        </authorList>
    </citation>
    <scope>NUCLEOTIDE SEQUENCE [LARGE SCALE GENOMIC DNA]</scope>
    <source>
        <strain evidence="13">JCM 14969</strain>
    </source>
</reference>
<dbReference type="Proteomes" id="UP001500393">
    <property type="component" value="Unassembled WGS sequence"/>
</dbReference>
<feature type="transmembrane region" description="Helical" evidence="9">
    <location>
        <begin position="129"/>
        <end position="147"/>
    </location>
</feature>
<keyword evidence="8" id="KW-0902">Two-component regulatory system</keyword>
<comment type="caution">
    <text evidence="12">The sequence shown here is derived from an EMBL/GenBank/DDBJ whole genome shotgun (WGS) entry which is preliminary data.</text>
</comment>
<dbReference type="InterPro" id="IPR003594">
    <property type="entry name" value="HATPase_dom"/>
</dbReference>
<comment type="catalytic activity">
    <reaction evidence="1">
        <text>ATP + protein L-histidine = ADP + protein N-phospho-L-histidine.</text>
        <dbReference type="EC" id="2.7.13.3"/>
    </reaction>
</comment>
<feature type="transmembrane region" description="Helical" evidence="9">
    <location>
        <begin position="505"/>
        <end position="525"/>
    </location>
</feature>
<feature type="transmembrane region" description="Helical" evidence="9">
    <location>
        <begin position="480"/>
        <end position="499"/>
    </location>
</feature>
<dbReference type="EMBL" id="BAAAOS010000022">
    <property type="protein sequence ID" value="GAA1582187.1"/>
    <property type="molecule type" value="Genomic_DNA"/>
</dbReference>
<evidence type="ECO:0000256" key="3">
    <source>
        <dbReference type="ARBA" id="ARBA00022553"/>
    </source>
</evidence>
<evidence type="ECO:0000313" key="12">
    <source>
        <dbReference type="EMBL" id="GAA1582187.1"/>
    </source>
</evidence>
<feature type="transmembrane region" description="Helical" evidence="9">
    <location>
        <begin position="34"/>
        <end position="54"/>
    </location>
</feature>
<sequence>MEHVRNWLLPVLLGAAWVASTAGSHTLLGTPPPGGAETIAGAVASVIAAAALGFRRRAPLPTLGVVTVAVVIGQFATAPDGLGVPFAETIALYSVAVHSGAAVAWRATAVLVVVRTAASFGVYGLAEDFAYDAVGNLVIYLVILVVGQNRRRRLAVRAEVARQLWAAEERQRDAAAAERRRLARELHDVSAHHLTSIVVSSGAAERLIDRQPDLAEQALEYAASTGRATLVALRRLVDVLETGDGPQREPAGARISELAEAFTRLGQQVRVDVAPELTGPSAEAVFGIVRESLTNTVRYAPGAAVRILVRRAADHLLVLVDNGEGTAPASVGQGSGRGITGMKDRAEAVGGTLTAGPGPDGGWQVRATLPACGVDQPNTMPSAEMPNSAWAQGRFPVAPLPEAARRDQAGPDRAVPVSRVERWTMGAGLALLVALVATGGTAMMIAGEPGAGPATTSLAVLLALIPALALLRRHDRPRSVVTVVAVFVWLWPLAIGFGLMPTGFAPAMVMSLGAPMAAASAASAYGGRATWWWSVPAAAGGFGATVAVLEVVAPSEPPDPGFAVFFSLMIALLTAIPLLGSWAIGALVRRRRLRRVDNRGQALADVVRAAEIAVHTERRRIARGLHHNVLTRTSRMIAHAEAGRLEGVTAEARSALAAMRDLLDTLHDDGAPAPRSPRPTEMEVS</sequence>
<evidence type="ECO:0000256" key="4">
    <source>
        <dbReference type="ARBA" id="ARBA00022679"/>
    </source>
</evidence>
<evidence type="ECO:0000259" key="10">
    <source>
        <dbReference type="Pfam" id="PF02518"/>
    </source>
</evidence>
<evidence type="ECO:0000256" key="5">
    <source>
        <dbReference type="ARBA" id="ARBA00022741"/>
    </source>
</evidence>
<dbReference type="RefSeq" id="WP_344215986.1">
    <property type="nucleotide sequence ID" value="NZ_BAAAOS010000022.1"/>
</dbReference>
<feature type="transmembrane region" description="Helical" evidence="9">
    <location>
        <begin position="423"/>
        <end position="445"/>
    </location>
</feature>
<keyword evidence="9" id="KW-0812">Transmembrane</keyword>
<dbReference type="InterPro" id="IPR011712">
    <property type="entry name" value="Sig_transdc_His_kin_sub3_dim/P"/>
</dbReference>
<dbReference type="InterPro" id="IPR050482">
    <property type="entry name" value="Sensor_HK_TwoCompSys"/>
</dbReference>
<dbReference type="Gene3D" id="1.20.5.1930">
    <property type="match status" value="1"/>
</dbReference>
<dbReference type="CDD" id="cd16917">
    <property type="entry name" value="HATPase_UhpB-NarQ-NarX-like"/>
    <property type="match status" value="1"/>
</dbReference>
<evidence type="ECO:0000256" key="7">
    <source>
        <dbReference type="ARBA" id="ARBA00022840"/>
    </source>
</evidence>
<dbReference type="InterPro" id="IPR036890">
    <property type="entry name" value="HATPase_C_sf"/>
</dbReference>
<dbReference type="GO" id="GO:0016301">
    <property type="term" value="F:kinase activity"/>
    <property type="evidence" value="ECO:0007669"/>
    <property type="project" value="UniProtKB-KW"/>
</dbReference>
<proteinExistence type="predicted"/>
<keyword evidence="3" id="KW-0597">Phosphoprotein</keyword>
<keyword evidence="7" id="KW-0067">ATP-binding</keyword>
<evidence type="ECO:0000256" key="1">
    <source>
        <dbReference type="ARBA" id="ARBA00000085"/>
    </source>
</evidence>